<dbReference type="EMBL" id="CP025096">
    <property type="protein sequence ID" value="AUD00933.1"/>
    <property type="molecule type" value="Genomic_DNA"/>
</dbReference>
<organism evidence="1 2">
    <name type="scientific">Spirosoma pollinicola</name>
    <dbReference type="NCBI Taxonomy" id="2057025"/>
    <lineage>
        <taxon>Bacteria</taxon>
        <taxon>Pseudomonadati</taxon>
        <taxon>Bacteroidota</taxon>
        <taxon>Cytophagia</taxon>
        <taxon>Cytophagales</taxon>
        <taxon>Cytophagaceae</taxon>
        <taxon>Spirosoma</taxon>
    </lineage>
</organism>
<gene>
    <name evidence="1" type="ORF">CWM47_03345</name>
</gene>
<sequence length="69" mass="7645">MNWNSDWVELVGIFLWRADRIDPPDGGLTQLTLHLKKGADSFPEGVKPVSLRASVNLDLVGILSVPHDH</sequence>
<evidence type="ECO:0000313" key="1">
    <source>
        <dbReference type="EMBL" id="AUD00933.1"/>
    </source>
</evidence>
<dbReference type="AlphaFoldDB" id="A0A2K8YTI1"/>
<dbReference type="Proteomes" id="UP000232883">
    <property type="component" value="Chromosome"/>
</dbReference>
<protein>
    <submittedName>
        <fullName evidence="1">Uncharacterized protein</fullName>
    </submittedName>
</protein>
<name>A0A2K8YTI1_9BACT</name>
<dbReference type="RefSeq" id="WP_100986356.1">
    <property type="nucleotide sequence ID" value="NZ_CP025096.1"/>
</dbReference>
<dbReference type="KEGG" id="spir:CWM47_03345"/>
<keyword evidence="2" id="KW-1185">Reference proteome</keyword>
<proteinExistence type="predicted"/>
<reference evidence="1 2" key="1">
    <citation type="submission" date="2017-11" db="EMBL/GenBank/DDBJ databases">
        <title>Taxonomic description and genome sequences of Spirosoma HA7 sp. nov., isolated from pollen microhabitat of Corylus avellana.</title>
        <authorList>
            <person name="Ambika Manirajan B."/>
            <person name="Suarez C."/>
            <person name="Ratering S."/>
            <person name="Geissler-Plaum R."/>
            <person name="Cardinale M."/>
            <person name="Sylvia S."/>
        </authorList>
    </citation>
    <scope>NUCLEOTIDE SEQUENCE [LARGE SCALE GENOMIC DNA]</scope>
    <source>
        <strain evidence="1 2">HA7</strain>
    </source>
</reference>
<accession>A0A2K8YTI1</accession>
<evidence type="ECO:0000313" key="2">
    <source>
        <dbReference type="Proteomes" id="UP000232883"/>
    </source>
</evidence>